<sequence>MLRILHSLPRTHKLLLLPVATMVTVLGTQKIFSAFDEQSSGNDSHKTVNVPIEVNTQAASLPNEIQPSALREGIQMAMAAIEEIEAPALADIDPISHAEAARIDPSLALLGTDAANHLASDSTSLPSENGDELDNDSLHVAIHLTDDSLEGDHLAGQEDYVAGGTSYEDFSADPLELFDDGSIFLDQEIVAKEEHTPQWESYTIQDGDTFAVLAERSLGMDYSEVMNLLDSVPDQNVFTHMRAGDNFEYQLDENEELLALRVMKNSRQGYLIEQQGGDFDVSEIERTGEATQRLFAGKVTGSFGRSAEATGLSPREVSELSNVLEKKLDFRRDTRSGDRFHVLVESDMIEGESLDSRVLAVHYEGERMDMTVVRNSEDNRFYTPEGESLDPAFDRYPFSGDYQISSSFNLQRKHPVTGRVSPHYGTDFAMDTGTPVEAPADGRVQKVGNDSLAGRYIELVHDNGYRTRYLHLSQPTVERGERVSMGDRIGFSGNTGRSTGPHLHYEIIVNNDRVDPMRVDLPENKSLEGDALVSFKQESEELLARLESGENGTVVASTRRDQDTRGSDDS</sequence>
<dbReference type="InterPro" id="IPR050570">
    <property type="entry name" value="Cell_wall_metabolism_enzyme"/>
</dbReference>
<dbReference type="GO" id="GO:0046872">
    <property type="term" value="F:metal ion binding"/>
    <property type="evidence" value="ECO:0007669"/>
    <property type="project" value="UniProtKB-KW"/>
</dbReference>
<organism evidence="11 12">
    <name type="scientific">Aidingimonas halophila</name>
    <dbReference type="NCBI Taxonomy" id="574349"/>
    <lineage>
        <taxon>Bacteria</taxon>
        <taxon>Pseudomonadati</taxon>
        <taxon>Pseudomonadota</taxon>
        <taxon>Gammaproteobacteria</taxon>
        <taxon>Oceanospirillales</taxon>
        <taxon>Halomonadaceae</taxon>
        <taxon>Aidingimonas</taxon>
    </lineage>
</organism>
<dbReference type="STRING" id="574349.SAMN05443545_11077"/>
<feature type="compositionally biased region" description="Basic and acidic residues" evidence="8">
    <location>
        <begin position="558"/>
        <end position="570"/>
    </location>
</feature>
<evidence type="ECO:0000256" key="5">
    <source>
        <dbReference type="ARBA" id="ARBA00022801"/>
    </source>
</evidence>
<accession>A0A1H3GWZ4</accession>
<keyword evidence="5" id="KW-0378">Hydrolase</keyword>
<dbReference type="GO" id="GO:0030313">
    <property type="term" value="C:cell envelope"/>
    <property type="evidence" value="ECO:0007669"/>
    <property type="project" value="UniProtKB-SubCell"/>
</dbReference>
<dbReference type="GO" id="GO:0004222">
    <property type="term" value="F:metalloendopeptidase activity"/>
    <property type="evidence" value="ECO:0007669"/>
    <property type="project" value="TreeGrafter"/>
</dbReference>
<evidence type="ECO:0000259" key="10">
    <source>
        <dbReference type="Pfam" id="PF19425"/>
    </source>
</evidence>
<dbReference type="PANTHER" id="PTHR21666:SF292">
    <property type="entry name" value="MUREIN DD-ENDOPEPTIDASE MEPM"/>
    <property type="match status" value="1"/>
</dbReference>
<keyword evidence="6" id="KW-0862">Zinc</keyword>
<evidence type="ECO:0000259" key="9">
    <source>
        <dbReference type="Pfam" id="PF01551"/>
    </source>
</evidence>
<feature type="region of interest" description="Disordered" evidence="8">
    <location>
        <begin position="545"/>
        <end position="570"/>
    </location>
</feature>
<feature type="domain" description="Csd3-like second N-terminal" evidence="10">
    <location>
        <begin position="288"/>
        <end position="409"/>
    </location>
</feature>
<dbReference type="InterPro" id="IPR016047">
    <property type="entry name" value="M23ase_b-sheet_dom"/>
</dbReference>
<keyword evidence="3" id="KW-0645">Protease</keyword>
<dbReference type="RefSeq" id="WP_092572027.1">
    <property type="nucleotide sequence ID" value="NZ_BMXH01000011.1"/>
</dbReference>
<name>A0A1H3GWZ4_9GAMM</name>
<dbReference type="AlphaFoldDB" id="A0A1H3GWZ4"/>
<evidence type="ECO:0000313" key="11">
    <source>
        <dbReference type="EMBL" id="SDY07590.1"/>
    </source>
</evidence>
<evidence type="ECO:0000256" key="2">
    <source>
        <dbReference type="ARBA" id="ARBA00004196"/>
    </source>
</evidence>
<dbReference type="InterPro" id="IPR011055">
    <property type="entry name" value="Dup_hybrid_motif"/>
</dbReference>
<evidence type="ECO:0000256" key="7">
    <source>
        <dbReference type="ARBA" id="ARBA00023049"/>
    </source>
</evidence>
<dbReference type="Pfam" id="PF01551">
    <property type="entry name" value="Peptidase_M23"/>
    <property type="match status" value="1"/>
</dbReference>
<evidence type="ECO:0000256" key="6">
    <source>
        <dbReference type="ARBA" id="ARBA00022833"/>
    </source>
</evidence>
<keyword evidence="4" id="KW-0479">Metal-binding</keyword>
<evidence type="ECO:0000256" key="1">
    <source>
        <dbReference type="ARBA" id="ARBA00001947"/>
    </source>
</evidence>
<dbReference type="SUPFAM" id="SSF51261">
    <property type="entry name" value="Duplicated hybrid motif"/>
    <property type="match status" value="1"/>
</dbReference>
<evidence type="ECO:0000313" key="12">
    <source>
        <dbReference type="Proteomes" id="UP000198500"/>
    </source>
</evidence>
<keyword evidence="7" id="KW-0482">Metalloprotease</keyword>
<dbReference type="PANTHER" id="PTHR21666">
    <property type="entry name" value="PEPTIDASE-RELATED"/>
    <property type="match status" value="1"/>
</dbReference>
<gene>
    <name evidence="11" type="ORF">SAMN05443545_11077</name>
</gene>
<dbReference type="EMBL" id="FNNI01000010">
    <property type="protein sequence ID" value="SDY07590.1"/>
    <property type="molecule type" value="Genomic_DNA"/>
</dbReference>
<comment type="cofactor">
    <cofactor evidence="1">
        <name>Zn(2+)</name>
        <dbReference type="ChEBI" id="CHEBI:29105"/>
    </cofactor>
</comment>
<dbReference type="Gene3D" id="3.10.450.350">
    <property type="match status" value="2"/>
</dbReference>
<dbReference type="Pfam" id="PF19425">
    <property type="entry name" value="Csd3_N2"/>
    <property type="match status" value="1"/>
</dbReference>
<dbReference type="InterPro" id="IPR045834">
    <property type="entry name" value="Csd3_N2"/>
</dbReference>
<protein>
    <submittedName>
        <fullName evidence="11">Murein DD-endopeptidase</fullName>
    </submittedName>
</protein>
<feature type="domain" description="M23ase beta-sheet core" evidence="9">
    <location>
        <begin position="422"/>
        <end position="516"/>
    </location>
</feature>
<keyword evidence="12" id="KW-1185">Reference proteome</keyword>
<dbReference type="GO" id="GO:0006508">
    <property type="term" value="P:proteolysis"/>
    <property type="evidence" value="ECO:0007669"/>
    <property type="project" value="UniProtKB-KW"/>
</dbReference>
<proteinExistence type="predicted"/>
<evidence type="ECO:0000256" key="8">
    <source>
        <dbReference type="SAM" id="MobiDB-lite"/>
    </source>
</evidence>
<dbReference type="FunFam" id="2.70.70.10:FF:000002">
    <property type="entry name" value="Murein DD-endopeptidase MepM"/>
    <property type="match status" value="1"/>
</dbReference>
<dbReference type="CDD" id="cd12797">
    <property type="entry name" value="M23_peptidase"/>
    <property type="match status" value="1"/>
</dbReference>
<evidence type="ECO:0000256" key="3">
    <source>
        <dbReference type="ARBA" id="ARBA00022670"/>
    </source>
</evidence>
<reference evidence="11 12" key="1">
    <citation type="submission" date="2016-10" db="EMBL/GenBank/DDBJ databases">
        <authorList>
            <person name="de Groot N.N."/>
        </authorList>
    </citation>
    <scope>NUCLEOTIDE SEQUENCE [LARGE SCALE GENOMIC DNA]</scope>
    <source>
        <strain evidence="11 12">DSM 19219</strain>
    </source>
</reference>
<comment type="subcellular location">
    <subcellularLocation>
        <location evidence="2">Cell envelope</location>
    </subcellularLocation>
</comment>
<dbReference type="OrthoDB" id="9805070at2"/>
<evidence type="ECO:0000256" key="4">
    <source>
        <dbReference type="ARBA" id="ARBA00022723"/>
    </source>
</evidence>
<dbReference type="Proteomes" id="UP000198500">
    <property type="component" value="Unassembled WGS sequence"/>
</dbReference>
<dbReference type="Gene3D" id="2.70.70.10">
    <property type="entry name" value="Glucose Permease (Domain IIA)"/>
    <property type="match status" value="1"/>
</dbReference>